<dbReference type="Proteomes" id="UP000179145">
    <property type="component" value="Plasmid pKB14400_1"/>
</dbReference>
<dbReference type="KEGG" id="kba:A0U89_14265"/>
<evidence type="ECO:0000256" key="1">
    <source>
        <dbReference type="SAM" id="Phobius"/>
    </source>
</evidence>
<feature type="transmembrane region" description="Helical" evidence="1">
    <location>
        <begin position="61"/>
        <end position="81"/>
    </location>
</feature>
<keyword evidence="1" id="KW-0472">Membrane</keyword>
<evidence type="ECO:0000313" key="3">
    <source>
        <dbReference type="Proteomes" id="UP000179145"/>
    </source>
</evidence>
<dbReference type="AlphaFoldDB" id="A0A1D8UXY9"/>
<dbReference type="EMBL" id="CP014675">
    <property type="protein sequence ID" value="AOX18471.1"/>
    <property type="molecule type" value="Genomic_DNA"/>
</dbReference>
<name>A0A1D8UXY9_9PROT</name>
<evidence type="ECO:0000313" key="2">
    <source>
        <dbReference type="EMBL" id="AOX18471.1"/>
    </source>
</evidence>
<organism evidence="2 3">
    <name type="scientific">Kozakia baliensis</name>
    <dbReference type="NCBI Taxonomy" id="153496"/>
    <lineage>
        <taxon>Bacteria</taxon>
        <taxon>Pseudomonadati</taxon>
        <taxon>Pseudomonadota</taxon>
        <taxon>Alphaproteobacteria</taxon>
        <taxon>Acetobacterales</taxon>
        <taxon>Acetobacteraceae</taxon>
        <taxon>Kozakia</taxon>
    </lineage>
</organism>
<reference evidence="2 3" key="1">
    <citation type="journal article" date="2016" name="Microb. Cell Fact.">
        <title>Dissection of exopolysaccharide biosynthesis in Kozakia baliensis.</title>
        <authorList>
            <person name="Brandt J.U."/>
            <person name="Jakob F."/>
            <person name="Behr J."/>
            <person name="Geissler A.J."/>
            <person name="Vogel R.F."/>
        </authorList>
    </citation>
    <scope>NUCLEOTIDE SEQUENCE [LARGE SCALE GENOMIC DNA]</scope>
    <source>
        <strain evidence="2 3">DSM 14400</strain>
        <plasmid evidence="3">Plasmid pkb14400_1</plasmid>
    </source>
</reference>
<proteinExistence type="predicted"/>
<keyword evidence="2" id="KW-0614">Plasmid</keyword>
<feature type="transmembrane region" description="Helical" evidence="1">
    <location>
        <begin position="197"/>
        <end position="216"/>
    </location>
</feature>
<keyword evidence="1" id="KW-0812">Transmembrane</keyword>
<feature type="transmembrane region" description="Helical" evidence="1">
    <location>
        <begin position="158"/>
        <end position="177"/>
    </location>
</feature>
<gene>
    <name evidence="2" type="ORF">A0U89_14265</name>
</gene>
<keyword evidence="3" id="KW-1185">Reference proteome</keyword>
<accession>A0A1D8UXY9</accession>
<protein>
    <submittedName>
        <fullName evidence="2">Uncharacterized protein</fullName>
    </submittedName>
</protein>
<sequence length="238" mass="26850">MSPIDPLKNALPSLEQATQFRPLFLLTSFVVFLDCSSLYCYGKNILHLSGSPDMNLQRLAVPALLALILFGFFLSVIVRLAKILADQIVIATAWRIWLHIEREFLSSEHERVRFYYNTVPLGAIKAKAHKTKESYYLSLWKEAEERHREYEALSEDTALGAFSVIVLTILDVSGCFAKQEPGVISQIFTASGPYGQVMFCLVSMVLISCAFLPIFADRSTQVYCPELAEEMNAARRQQ</sequence>
<geneLocation type="plasmid" evidence="3">
    <name>pkb14400_1</name>
</geneLocation>
<keyword evidence="1" id="KW-1133">Transmembrane helix</keyword>